<dbReference type="Pfam" id="PF00372">
    <property type="entry name" value="Hemocyanin_M"/>
    <property type="match status" value="1"/>
</dbReference>
<dbReference type="PRINTS" id="PR00187">
    <property type="entry name" value="HAEMOCYANIN"/>
</dbReference>
<evidence type="ECO:0000313" key="8">
    <source>
        <dbReference type="Proteomes" id="UP000837857"/>
    </source>
</evidence>
<reference evidence="7" key="1">
    <citation type="submission" date="2022-03" db="EMBL/GenBank/DDBJ databases">
        <authorList>
            <person name="Martin H S."/>
        </authorList>
    </citation>
    <scope>NUCLEOTIDE SEQUENCE</scope>
</reference>
<feature type="domain" description="Hemocyanin middle" evidence="4">
    <location>
        <begin position="161"/>
        <end position="437"/>
    </location>
</feature>
<dbReference type="PROSITE" id="PS00210">
    <property type="entry name" value="HEMOCYANIN_2"/>
    <property type="match status" value="1"/>
</dbReference>
<name>A0ABN8I0V7_9NEOP</name>
<dbReference type="Pfam" id="PF03722">
    <property type="entry name" value="Hemocyanin_N"/>
    <property type="match status" value="1"/>
</dbReference>
<evidence type="ECO:0000259" key="4">
    <source>
        <dbReference type="Pfam" id="PF00372"/>
    </source>
</evidence>
<feature type="chain" id="PRO_5046453102" evidence="3">
    <location>
        <begin position="19"/>
        <end position="708"/>
    </location>
</feature>
<organism evidence="7 8">
    <name type="scientific">Iphiclides podalirius</name>
    <name type="common">scarce swallowtail</name>
    <dbReference type="NCBI Taxonomy" id="110791"/>
    <lineage>
        <taxon>Eukaryota</taxon>
        <taxon>Metazoa</taxon>
        <taxon>Ecdysozoa</taxon>
        <taxon>Arthropoda</taxon>
        <taxon>Hexapoda</taxon>
        <taxon>Insecta</taxon>
        <taxon>Pterygota</taxon>
        <taxon>Neoptera</taxon>
        <taxon>Endopterygota</taxon>
        <taxon>Lepidoptera</taxon>
        <taxon>Glossata</taxon>
        <taxon>Ditrysia</taxon>
        <taxon>Papilionoidea</taxon>
        <taxon>Papilionidae</taxon>
        <taxon>Papilioninae</taxon>
        <taxon>Iphiclides</taxon>
    </lineage>
</organism>
<dbReference type="Proteomes" id="UP000837857">
    <property type="component" value="Chromosome 15"/>
</dbReference>
<dbReference type="SUPFAM" id="SSF81296">
    <property type="entry name" value="E set domains"/>
    <property type="match status" value="1"/>
</dbReference>
<feature type="non-terminal residue" evidence="7">
    <location>
        <position position="1"/>
    </location>
</feature>
<dbReference type="Gene3D" id="1.20.1370.10">
    <property type="entry name" value="Hemocyanin, N-terminal domain"/>
    <property type="match status" value="1"/>
</dbReference>
<keyword evidence="1" id="KW-0758">Storage protein</keyword>
<dbReference type="InterPro" id="IPR036697">
    <property type="entry name" value="Hemocyanin_N_sf"/>
</dbReference>
<dbReference type="Pfam" id="PF03723">
    <property type="entry name" value="Hemocyanin_C"/>
    <property type="match status" value="1"/>
</dbReference>
<dbReference type="PANTHER" id="PTHR11511">
    <property type="entry name" value="LARVAL STORAGE PROTEIN/PHENOLOXIDASE"/>
    <property type="match status" value="1"/>
</dbReference>
<keyword evidence="3" id="KW-0732">Signal</keyword>
<dbReference type="PANTHER" id="PTHR11511:SF5">
    <property type="entry name" value="FAT-BODY PROTEIN 1-RELATED"/>
    <property type="match status" value="1"/>
</dbReference>
<evidence type="ECO:0000256" key="2">
    <source>
        <dbReference type="ARBA" id="ARBA00038082"/>
    </source>
</evidence>
<evidence type="ECO:0000259" key="6">
    <source>
        <dbReference type="Pfam" id="PF03723"/>
    </source>
</evidence>
<feature type="domain" description="Hemocyanin C-terminal" evidence="6">
    <location>
        <begin position="447"/>
        <end position="696"/>
    </location>
</feature>
<accession>A0ABN8I0V7</accession>
<proteinExistence type="inferred from homology"/>
<gene>
    <name evidence="7" type="ORF">IPOD504_LOCUS4346</name>
</gene>
<dbReference type="InterPro" id="IPR000896">
    <property type="entry name" value="Hemocyanin/hexamerin_mid_dom"/>
</dbReference>
<dbReference type="InterPro" id="IPR013788">
    <property type="entry name" value="Hemocyanin/hexamerin"/>
</dbReference>
<dbReference type="EMBL" id="OW152827">
    <property type="protein sequence ID" value="CAH2043551.1"/>
    <property type="molecule type" value="Genomic_DNA"/>
</dbReference>
<dbReference type="InterPro" id="IPR005203">
    <property type="entry name" value="Hemocyanin_C"/>
</dbReference>
<dbReference type="InterPro" id="IPR014756">
    <property type="entry name" value="Ig_E-set"/>
</dbReference>
<protein>
    <submittedName>
        <fullName evidence="7">Uncharacterized protein</fullName>
    </submittedName>
</protein>
<feature type="signal peptide" evidence="3">
    <location>
        <begin position="1"/>
        <end position="18"/>
    </location>
</feature>
<sequence>MARLVLCALTLLAAGSLANPVKKPSQKIADPEFLQHQLDVWNLFYHIHEPVHEPSLQAIVKSWDLEKNIEHYTNITAVKLYAELIENDQILPRGVPFSVLEYSHKFEAKLLYDVLYSAKDFSTFYKTAVYVRNWVNEGLFVYVLSVALLHRPDSQGIVIPPIYEVFPSYFQNSQIMWIAQRINTHGKRMIEHYPNTYVWDDNVVIKWNRTTWPYSNDDVSIEYFTNDVHYNALYYNLHLMYPSWLGSEVTPLIKDRRGEYFWFYHKQILARYYMERLSNGLGEIPELGWGVVQQGYVPEISYYNGIPLPVRPNHFHLDQPEFVEAITEIQEYEHRIREAIDRGYVINNLGEHINIRTPEAIDILGRLVEANVDSPNPQYYKDFISIWKTLLGNTVWHKHQFHNDLIPLIVPSVLEQYKTALRDPAFYMIWKRVLGLFTAWQTYLPAYKTEELVLPSVVIESVEVDKLVTYFEHTYVNVTNHLHMTEHESKALVDDVTVLAQRPQLNHKVFTVSVKVKSDSAKTVVVKFFLAPKYDSNGYKIPLQENTENFFLLDEFLYDLPVGETVIKRESKDDSLTVHDWSSGYKVYEKAYNALHGKGQFVLDMSHRIDGFPDHLLLPKGRVGGMPFELLVYISEFQPAKVPYGSTFDPAISLGLGSGSRWLSDKPFAFPLDRPLYQWQVDKIKNLYIQDVNIYHKHVPEVVIPNVV</sequence>
<evidence type="ECO:0000259" key="5">
    <source>
        <dbReference type="Pfam" id="PF03722"/>
    </source>
</evidence>
<comment type="similarity">
    <text evidence="2">Belongs to the hemocyanin family.</text>
</comment>
<dbReference type="Gene3D" id="2.60.40.1520">
    <property type="entry name" value="Hemocyanin, C-terminal domain"/>
    <property type="match status" value="1"/>
</dbReference>
<dbReference type="SUPFAM" id="SSF48050">
    <property type="entry name" value="Hemocyanin, N-terminal domain"/>
    <property type="match status" value="1"/>
</dbReference>
<feature type="domain" description="Hemocyanin N-terminal" evidence="5">
    <location>
        <begin position="33"/>
        <end position="156"/>
    </location>
</feature>
<dbReference type="InterPro" id="IPR008922">
    <property type="entry name" value="Di-copper_centre_dom_sf"/>
</dbReference>
<dbReference type="InterPro" id="IPR037020">
    <property type="entry name" value="Hemocyanin_C_sf"/>
</dbReference>
<dbReference type="InterPro" id="IPR005204">
    <property type="entry name" value="Hemocyanin_N"/>
</dbReference>
<keyword evidence="8" id="KW-1185">Reference proteome</keyword>
<dbReference type="Gene3D" id="1.10.1280.10">
    <property type="entry name" value="Di-copper center containing domain from catechol oxidase"/>
    <property type="match status" value="1"/>
</dbReference>
<dbReference type="SUPFAM" id="SSF48056">
    <property type="entry name" value="Di-copper centre-containing domain"/>
    <property type="match status" value="1"/>
</dbReference>
<evidence type="ECO:0000313" key="7">
    <source>
        <dbReference type="EMBL" id="CAH2043551.1"/>
    </source>
</evidence>
<evidence type="ECO:0000256" key="1">
    <source>
        <dbReference type="ARBA" id="ARBA00022761"/>
    </source>
</evidence>
<evidence type="ECO:0000256" key="3">
    <source>
        <dbReference type="SAM" id="SignalP"/>
    </source>
</evidence>